<keyword evidence="1 7" id="KW-0217">Developmental protein</keyword>
<dbReference type="SMART" id="SM00181">
    <property type="entry name" value="EGF"/>
    <property type="match status" value="3"/>
</dbReference>
<dbReference type="GO" id="GO:0007154">
    <property type="term" value="P:cell communication"/>
    <property type="evidence" value="ECO:0007669"/>
    <property type="project" value="InterPro"/>
</dbReference>
<dbReference type="SMART" id="SM00051">
    <property type="entry name" value="DSL"/>
    <property type="match status" value="1"/>
</dbReference>
<feature type="disulfide bond" evidence="6">
    <location>
        <begin position="216"/>
        <end position="225"/>
    </location>
</feature>
<dbReference type="GO" id="GO:0016020">
    <property type="term" value="C:membrane"/>
    <property type="evidence" value="ECO:0007669"/>
    <property type="project" value="UniProtKB-SubCell"/>
</dbReference>
<dbReference type="PROSITE" id="PS00022">
    <property type="entry name" value="EGF_1"/>
    <property type="match status" value="2"/>
</dbReference>
<dbReference type="PANTHER" id="PTHR24033">
    <property type="entry name" value="EGF-LIKE DOMAIN-CONTAINING PROTEIN"/>
    <property type="match status" value="1"/>
</dbReference>
<evidence type="ECO:0000256" key="1">
    <source>
        <dbReference type="ARBA" id="ARBA00022473"/>
    </source>
</evidence>
<evidence type="ECO:0000313" key="10">
    <source>
        <dbReference type="EMBL" id="GAA29166.2"/>
    </source>
</evidence>
<dbReference type="InterPro" id="IPR000742">
    <property type="entry name" value="EGF"/>
</dbReference>
<keyword evidence="7 9" id="KW-0472">Membrane</keyword>
<keyword evidence="3 7" id="KW-0677">Repeat</keyword>
<dbReference type="STRING" id="79923.H2KU44"/>
<sequence>MLAFECVVRTALRLYACARVNVVRTRVSCTCRLSIHIHNMKWDIIKNFGFTLLWYCQLWTISVTQSSTGGGVLQIEWSYSNPESRLDNGNVCDRHLNSQCDVYFELCLRNAASLSKERCHLLQHVTRAYENTDQFSVTGDAAIKLTIPRPVPNSYTFEMSIRDEDYFPTYEIIGNFIAENIYITPNRGWKTIDMVNVSPRKKNPKLSLKVTMKLDCMEHFYGNHCMVECNPVPLKFECDINGNKVCFPGLTGPNCEREDSCFFEPCARNATCHNREDSKGRICVCNGRESPECYPDYDPCSTLPCQNGGECHAVGIYNESFRCNCTEPWTGHRCNERRLACLEAAKERSETLGTNSSEVCLNGGKCLEYTDKFAYRCHCEEGWSGDHCEETASKSVNWLFIGGISFFGVLLIVLTMIVTVTLFWRHRSIMRKLDTFSGRGGIIYYHNNRDSTGTVCSTLPALQCPTNELYGTWRQSGQGLLPPPNNELIPKGHLNGVYDECDPFGVYAKTGHPASESGDVYSRKVSTTQSCDQPSLSDSAPPLPERPQDLGLVTFRQPSFGGTPIVGSKSPYMRTYSARNSLDDSEKRFNDAYRPLSPTVYRAPLTFSKQINT</sequence>
<dbReference type="PANTHER" id="PTHR24033:SF151">
    <property type="entry name" value="NOTCH 2"/>
    <property type="match status" value="1"/>
</dbReference>
<evidence type="ECO:0000256" key="8">
    <source>
        <dbReference type="SAM" id="MobiDB-lite"/>
    </source>
</evidence>
<dbReference type="Proteomes" id="UP000008909">
    <property type="component" value="Unassembled WGS sequence"/>
</dbReference>
<dbReference type="Pfam" id="PF00008">
    <property type="entry name" value="EGF"/>
    <property type="match status" value="1"/>
</dbReference>
<accession>H2KU44</accession>
<dbReference type="SUPFAM" id="SSF57196">
    <property type="entry name" value="EGF/Laminin"/>
    <property type="match status" value="2"/>
</dbReference>
<comment type="function">
    <text evidence="7">Putative Notch ligand involved in the mediation of Notch signaling.</text>
</comment>
<comment type="subcellular location">
    <subcellularLocation>
        <location evidence="7">Membrane</location>
        <topology evidence="7">Single-pass type I membrane protein</topology>
    </subcellularLocation>
</comment>
<dbReference type="PROSITE" id="PS50026">
    <property type="entry name" value="EGF_3"/>
    <property type="match status" value="3"/>
</dbReference>
<evidence type="ECO:0000256" key="7">
    <source>
        <dbReference type="RuleBase" id="RU280815"/>
    </source>
</evidence>
<reference evidence="10" key="1">
    <citation type="journal article" date="2011" name="Genome Biol.">
        <title>The draft genome of the carcinogenic human liver fluke Clonorchis sinensis.</title>
        <authorList>
            <person name="Wang X."/>
            <person name="Chen W."/>
            <person name="Huang Y."/>
            <person name="Sun J."/>
            <person name="Men J."/>
            <person name="Liu H."/>
            <person name="Luo F."/>
            <person name="Guo L."/>
            <person name="Lv X."/>
            <person name="Deng C."/>
            <person name="Zhou C."/>
            <person name="Fan Y."/>
            <person name="Li X."/>
            <person name="Huang L."/>
            <person name="Hu Y."/>
            <person name="Liang C."/>
            <person name="Hu X."/>
            <person name="Xu J."/>
            <person name="Yu X."/>
        </authorList>
    </citation>
    <scope>NUCLEOTIDE SEQUENCE [LARGE SCALE GENOMIC DNA]</scope>
    <source>
        <strain evidence="10">Henan</strain>
    </source>
</reference>
<dbReference type="PROSITE" id="PS01186">
    <property type="entry name" value="EGF_2"/>
    <property type="match status" value="2"/>
</dbReference>
<evidence type="ECO:0000256" key="6">
    <source>
        <dbReference type="PROSITE-ProRule" id="PRU00377"/>
    </source>
</evidence>
<proteinExistence type="predicted"/>
<comment type="caution">
    <text evidence="5">Lacks conserved residue(s) required for the propagation of feature annotation.</text>
</comment>
<keyword evidence="11" id="KW-1185">Reference proteome</keyword>
<keyword evidence="2 5" id="KW-0245">EGF-like domain</keyword>
<keyword evidence="7" id="KW-0732">Signal</keyword>
<feature type="compositionally biased region" description="Polar residues" evidence="8">
    <location>
        <begin position="524"/>
        <end position="538"/>
    </location>
</feature>
<evidence type="ECO:0000256" key="5">
    <source>
        <dbReference type="PROSITE-ProRule" id="PRU00076"/>
    </source>
</evidence>
<organism evidence="10 11">
    <name type="scientific">Clonorchis sinensis</name>
    <name type="common">Chinese liver fluke</name>
    <dbReference type="NCBI Taxonomy" id="79923"/>
    <lineage>
        <taxon>Eukaryota</taxon>
        <taxon>Metazoa</taxon>
        <taxon>Spiralia</taxon>
        <taxon>Lophotrochozoa</taxon>
        <taxon>Platyhelminthes</taxon>
        <taxon>Trematoda</taxon>
        <taxon>Digenea</taxon>
        <taxon>Opisthorchiida</taxon>
        <taxon>Opisthorchiata</taxon>
        <taxon>Opisthorchiidae</taxon>
        <taxon>Clonorchis</taxon>
    </lineage>
</organism>
<dbReference type="Gene3D" id="2.10.25.140">
    <property type="match status" value="1"/>
</dbReference>
<dbReference type="InterPro" id="IPR051830">
    <property type="entry name" value="NOTCH_homolog"/>
</dbReference>
<dbReference type="Gene3D" id="2.10.25.10">
    <property type="entry name" value="Laminin"/>
    <property type="match status" value="2"/>
</dbReference>
<protein>
    <recommendedName>
        <fullName evidence="7">Delta-like protein</fullName>
    </recommendedName>
</protein>
<dbReference type="EMBL" id="DF144000">
    <property type="protein sequence ID" value="GAA29166.2"/>
    <property type="molecule type" value="Genomic_DNA"/>
</dbReference>
<gene>
    <name evidence="10" type="ORF">CLF_107665</name>
</gene>
<feature type="disulfide bond" evidence="5">
    <location>
        <begin position="325"/>
        <end position="334"/>
    </location>
</feature>
<feature type="disulfide bond" evidence="5">
    <location>
        <begin position="379"/>
        <end position="388"/>
    </location>
</feature>
<dbReference type="PROSITE" id="PS51051">
    <property type="entry name" value="DSL"/>
    <property type="match status" value="1"/>
</dbReference>
<evidence type="ECO:0000256" key="9">
    <source>
        <dbReference type="SAM" id="Phobius"/>
    </source>
</evidence>
<feature type="disulfide bond" evidence="5">
    <location>
        <begin position="266"/>
        <end position="283"/>
    </location>
</feature>
<feature type="disulfide bond" evidence="6">
    <location>
        <begin position="246"/>
        <end position="255"/>
    </location>
</feature>
<feature type="transmembrane region" description="Helical" evidence="9">
    <location>
        <begin position="398"/>
        <end position="424"/>
    </location>
</feature>
<dbReference type="Pfam" id="PF01414">
    <property type="entry name" value="DSL"/>
    <property type="match status" value="1"/>
</dbReference>
<feature type="disulfide bond" evidence="5">
    <location>
        <begin position="360"/>
        <end position="377"/>
    </location>
</feature>
<evidence type="ECO:0000313" key="11">
    <source>
        <dbReference type="Proteomes" id="UP000008909"/>
    </source>
</evidence>
<evidence type="ECO:0000256" key="3">
    <source>
        <dbReference type="ARBA" id="ARBA00022737"/>
    </source>
</evidence>
<keyword evidence="7 9" id="KW-0812">Transmembrane</keyword>
<dbReference type="AlphaFoldDB" id="H2KU44"/>
<feature type="region of interest" description="Disordered" evidence="8">
    <location>
        <begin position="515"/>
        <end position="546"/>
    </location>
</feature>
<dbReference type="InterPro" id="IPR001774">
    <property type="entry name" value="DSL"/>
</dbReference>
<evidence type="ECO:0000256" key="4">
    <source>
        <dbReference type="ARBA" id="ARBA00023157"/>
    </source>
</evidence>
<keyword evidence="7 9" id="KW-1133">Transmembrane helix</keyword>
<dbReference type="InParanoid" id="H2KU44"/>
<name>H2KU44_CLOSI</name>
<evidence type="ECO:0000256" key="2">
    <source>
        <dbReference type="ARBA" id="ARBA00022536"/>
    </source>
</evidence>
<keyword evidence="4 5" id="KW-1015">Disulfide bond</keyword>
<dbReference type="CDD" id="cd00054">
    <property type="entry name" value="EGF_CA"/>
    <property type="match status" value="2"/>
</dbReference>